<dbReference type="Pfam" id="PF13567">
    <property type="entry name" value="DUF4131"/>
    <property type="match status" value="1"/>
</dbReference>
<dbReference type="EMBL" id="MFLJ01000003">
    <property type="protein sequence ID" value="OGG65038.1"/>
    <property type="molecule type" value="Genomic_DNA"/>
</dbReference>
<organism evidence="9 10">
    <name type="scientific">Candidatus Kaiserbacteria bacterium RIFCSPHIGHO2_02_FULL_55_17</name>
    <dbReference type="NCBI Taxonomy" id="1798496"/>
    <lineage>
        <taxon>Bacteria</taxon>
        <taxon>Candidatus Kaiseribacteriota</taxon>
    </lineage>
</organism>
<dbReference type="GO" id="GO:0005886">
    <property type="term" value="C:plasma membrane"/>
    <property type="evidence" value="ECO:0007669"/>
    <property type="project" value="UniProtKB-SubCell"/>
</dbReference>
<evidence type="ECO:0000313" key="9">
    <source>
        <dbReference type="EMBL" id="OGG65038.1"/>
    </source>
</evidence>
<evidence type="ECO:0000256" key="4">
    <source>
        <dbReference type="ARBA" id="ARBA00022989"/>
    </source>
</evidence>
<keyword evidence="2" id="KW-1003">Cell membrane</keyword>
<dbReference type="STRING" id="1798496.A3C94_02215"/>
<dbReference type="AlphaFoldDB" id="A0A1F6DUF7"/>
<dbReference type="Proteomes" id="UP000177232">
    <property type="component" value="Unassembled WGS sequence"/>
</dbReference>
<name>A0A1F6DUF7_9BACT</name>
<sequence length="516" mass="55169">MSTLIAVVGGFAGGVFLRSLSSFGWEPIAFVLLLAALLSAAGFLKLRFVYTMSAIFFLFVALGMMRASLADTPLSDAFLRDLRHRVTYEGIVVSDPDVRDTNQRMQIRVTRAGESTSILAVTSRNTDVAVGDRVSVSGTLLIPEPFADDNGRMFRYDKYLARDSVQFIMNYAYIRVESPAPWYLVPAFLARLKHAFTDGTNAALPEPYASLANGIVIGGKSGLGNELKDAFTRSGLIHVVVLSGHNVMIVASWVIAFFIFVFARVESAFGRRIPRGASIAAGAAALILFVGIAGASATAIRAALMALIALYARATGRTYAAGRALLVVIFLMLIWNPLYLVFDPGFGLSVAATAGLIWIAPLLELRLTRLNEFLRSALATTLAAQIAVLPLLLYQTGNLSLVAIPANVIAALLIPFAMAFSYLAGFGGVIFGSTMLTAGGTLAPILSIAIGMPAYIATAVLIWIAETSAALPMAAFTLPPFPFWLVLAAYAALIYLVASKRFSTTPQLRFAKKASI</sequence>
<dbReference type="InterPro" id="IPR025405">
    <property type="entry name" value="DUF4131"/>
</dbReference>
<feature type="domain" description="ComEC/Rec2-related protein" evidence="7">
    <location>
        <begin position="216"/>
        <end position="499"/>
    </location>
</feature>
<evidence type="ECO:0000259" key="7">
    <source>
        <dbReference type="Pfam" id="PF03772"/>
    </source>
</evidence>
<dbReference type="Pfam" id="PF03772">
    <property type="entry name" value="Competence"/>
    <property type="match status" value="1"/>
</dbReference>
<feature type="transmembrane region" description="Helical" evidence="6">
    <location>
        <begin position="324"/>
        <end position="342"/>
    </location>
</feature>
<dbReference type="PANTHER" id="PTHR30619">
    <property type="entry name" value="DNA INTERNALIZATION/COMPETENCE PROTEIN COMEC/REC2"/>
    <property type="match status" value="1"/>
</dbReference>
<proteinExistence type="predicted"/>
<feature type="transmembrane region" description="Helical" evidence="6">
    <location>
        <begin position="348"/>
        <end position="365"/>
    </location>
</feature>
<feature type="transmembrane region" description="Helical" evidence="6">
    <location>
        <begin position="283"/>
        <end position="312"/>
    </location>
</feature>
<dbReference type="InterPro" id="IPR004477">
    <property type="entry name" value="ComEC_N"/>
</dbReference>
<feature type="transmembrane region" description="Helical" evidence="6">
    <location>
        <begin position="236"/>
        <end position="263"/>
    </location>
</feature>
<keyword evidence="4 6" id="KW-1133">Transmembrane helix</keyword>
<reference evidence="9 10" key="1">
    <citation type="journal article" date="2016" name="Nat. Commun.">
        <title>Thousands of microbial genomes shed light on interconnected biogeochemical processes in an aquifer system.</title>
        <authorList>
            <person name="Anantharaman K."/>
            <person name="Brown C.T."/>
            <person name="Hug L.A."/>
            <person name="Sharon I."/>
            <person name="Castelle C.J."/>
            <person name="Probst A.J."/>
            <person name="Thomas B.C."/>
            <person name="Singh A."/>
            <person name="Wilkins M.J."/>
            <person name="Karaoz U."/>
            <person name="Brodie E.L."/>
            <person name="Williams K.H."/>
            <person name="Hubbard S.S."/>
            <person name="Banfield J.F."/>
        </authorList>
    </citation>
    <scope>NUCLEOTIDE SEQUENCE [LARGE SCALE GENOMIC DNA]</scope>
</reference>
<accession>A0A1F6DUF7</accession>
<feature type="transmembrane region" description="Helical" evidence="6">
    <location>
        <begin position="408"/>
        <end position="431"/>
    </location>
</feature>
<dbReference type="NCBIfam" id="TIGR00360">
    <property type="entry name" value="ComEC_N-term"/>
    <property type="match status" value="1"/>
</dbReference>
<evidence type="ECO:0000256" key="2">
    <source>
        <dbReference type="ARBA" id="ARBA00022475"/>
    </source>
</evidence>
<dbReference type="InterPro" id="IPR052159">
    <property type="entry name" value="Competence_DNA_uptake"/>
</dbReference>
<feature type="transmembrane region" description="Helical" evidence="6">
    <location>
        <begin position="27"/>
        <end position="60"/>
    </location>
</feature>
<dbReference type="PANTHER" id="PTHR30619:SF7">
    <property type="entry name" value="BETA-LACTAMASE DOMAIN PROTEIN"/>
    <property type="match status" value="1"/>
</dbReference>
<feature type="domain" description="DUF4131" evidence="8">
    <location>
        <begin position="28"/>
        <end position="171"/>
    </location>
</feature>
<evidence type="ECO:0000313" key="10">
    <source>
        <dbReference type="Proteomes" id="UP000177232"/>
    </source>
</evidence>
<gene>
    <name evidence="9" type="ORF">A3C94_02215</name>
</gene>
<comment type="caution">
    <text evidence="9">The sequence shown here is derived from an EMBL/GenBank/DDBJ whole genome shotgun (WGS) entry which is preliminary data.</text>
</comment>
<comment type="subcellular location">
    <subcellularLocation>
        <location evidence="1">Cell membrane</location>
        <topology evidence="1">Multi-pass membrane protein</topology>
    </subcellularLocation>
</comment>
<evidence type="ECO:0008006" key="11">
    <source>
        <dbReference type="Google" id="ProtNLM"/>
    </source>
</evidence>
<feature type="transmembrane region" description="Helical" evidence="6">
    <location>
        <begin position="377"/>
        <end position="396"/>
    </location>
</feature>
<protein>
    <recommendedName>
        <fullName evidence="11">ComEC/Rec2-related protein domain-containing protein</fullName>
    </recommendedName>
</protein>
<evidence type="ECO:0000256" key="5">
    <source>
        <dbReference type="ARBA" id="ARBA00023136"/>
    </source>
</evidence>
<evidence type="ECO:0000259" key="8">
    <source>
        <dbReference type="Pfam" id="PF13567"/>
    </source>
</evidence>
<evidence type="ECO:0000256" key="3">
    <source>
        <dbReference type="ARBA" id="ARBA00022692"/>
    </source>
</evidence>
<keyword evidence="3 6" id="KW-0812">Transmembrane</keyword>
<feature type="transmembrane region" description="Helical" evidence="6">
    <location>
        <begin position="481"/>
        <end position="498"/>
    </location>
</feature>
<evidence type="ECO:0000256" key="1">
    <source>
        <dbReference type="ARBA" id="ARBA00004651"/>
    </source>
</evidence>
<feature type="transmembrane region" description="Helical" evidence="6">
    <location>
        <begin position="443"/>
        <end position="465"/>
    </location>
</feature>
<evidence type="ECO:0000256" key="6">
    <source>
        <dbReference type="SAM" id="Phobius"/>
    </source>
</evidence>
<keyword evidence="5 6" id="KW-0472">Membrane</keyword>